<dbReference type="Pfam" id="PF00934">
    <property type="entry name" value="PE"/>
    <property type="match status" value="1"/>
</dbReference>
<gene>
    <name evidence="1" type="primary">PE17_1</name>
    <name evidence="1" type="ORF">MCNS_23990</name>
</gene>
<organism evidence="1 2">
    <name type="scientific">Mycobacterium conspicuum</name>
    <dbReference type="NCBI Taxonomy" id="44010"/>
    <lineage>
        <taxon>Bacteria</taxon>
        <taxon>Bacillati</taxon>
        <taxon>Actinomycetota</taxon>
        <taxon>Actinomycetes</taxon>
        <taxon>Mycobacteriales</taxon>
        <taxon>Mycobacteriaceae</taxon>
        <taxon>Mycobacterium</taxon>
    </lineage>
</organism>
<keyword evidence="2" id="KW-1185">Reference proteome</keyword>
<evidence type="ECO:0000313" key="2">
    <source>
        <dbReference type="Proteomes" id="UP000467385"/>
    </source>
</evidence>
<dbReference type="RefSeq" id="WP_085234268.1">
    <property type="nucleotide sequence ID" value="NZ_AP022613.1"/>
</dbReference>
<name>A0A1X1T3R3_9MYCO</name>
<reference evidence="1 2" key="1">
    <citation type="journal article" date="2019" name="Emerg. Microbes Infect.">
        <title>Comprehensive subspecies identification of 175 nontuberculous mycobacteria species based on 7547 genomic profiles.</title>
        <authorList>
            <person name="Matsumoto Y."/>
            <person name="Kinjo T."/>
            <person name="Motooka D."/>
            <person name="Nabeya D."/>
            <person name="Jung N."/>
            <person name="Uechi K."/>
            <person name="Horii T."/>
            <person name="Iida T."/>
            <person name="Fujita J."/>
            <person name="Nakamura S."/>
        </authorList>
    </citation>
    <scope>NUCLEOTIDE SEQUENCE [LARGE SCALE GENOMIC DNA]</scope>
    <source>
        <strain evidence="1 2">JCM 14738</strain>
    </source>
</reference>
<protein>
    <submittedName>
        <fullName evidence="1">PE family protein</fullName>
    </submittedName>
</protein>
<dbReference type="InterPro" id="IPR000084">
    <property type="entry name" value="PE-PGRS_N"/>
</dbReference>
<sequence length="274" mass="26266">MSFVNVAPETVSSSAGDLDGIRSALSAANAAAAPSTTGIAPPAMDQVSAAITAVLGTHALEYQAVSEQVADFHAQFVGALNSSANQYLAAEAANAAQSLINALNSPPQALLGHSDVGTGTAGAVGGTGSPPVIAGGVPAGGTGEPEPAGFPIPSTVNPVGPIKQTLTGPDDLATGAASLASGTLAVPSEVSLGVAAAAPYLTTASALHSGSAAIGSALSGVRPMPAVNALPNTPVNAVRAFLQNQGTDPSSSVNVPVAGLLGPAAEGPTADDQQ</sequence>
<dbReference type="AlphaFoldDB" id="A0A1X1T3R3"/>
<proteinExistence type="predicted"/>
<dbReference type="Proteomes" id="UP000467385">
    <property type="component" value="Chromosome"/>
</dbReference>
<dbReference type="EMBL" id="AP022613">
    <property type="protein sequence ID" value="BBZ39336.1"/>
    <property type="molecule type" value="Genomic_DNA"/>
</dbReference>
<dbReference type="Gene3D" id="1.10.287.850">
    <property type="entry name" value="HP0062-like domain"/>
    <property type="match status" value="1"/>
</dbReference>
<dbReference type="STRING" id="44010.AWC00_18855"/>
<evidence type="ECO:0000313" key="1">
    <source>
        <dbReference type="EMBL" id="BBZ39336.1"/>
    </source>
</evidence>
<dbReference type="SUPFAM" id="SSF140459">
    <property type="entry name" value="PE/PPE dimer-like"/>
    <property type="match status" value="1"/>
</dbReference>
<dbReference type="OrthoDB" id="4711231at2"/>
<dbReference type="InterPro" id="IPR038332">
    <property type="entry name" value="PPE_sf"/>
</dbReference>
<accession>A0A1X1T3R3</accession>